<feature type="compositionally biased region" description="Low complexity" evidence="5">
    <location>
        <begin position="49"/>
        <end position="77"/>
    </location>
</feature>
<keyword evidence="3 6" id="KW-1133">Transmembrane helix</keyword>
<dbReference type="InterPro" id="IPR003689">
    <property type="entry name" value="ZIP"/>
</dbReference>
<keyword evidence="2 6" id="KW-0812">Transmembrane</keyword>
<feature type="chain" id="PRO_5015170710" evidence="7">
    <location>
        <begin position="20"/>
        <end position="550"/>
    </location>
</feature>
<dbReference type="PANTHER" id="PTHR11040:SF44">
    <property type="entry name" value="PROTEIN ZNTC-RELATED"/>
    <property type="match status" value="1"/>
</dbReference>
<evidence type="ECO:0000256" key="5">
    <source>
        <dbReference type="SAM" id="MobiDB-lite"/>
    </source>
</evidence>
<proteinExistence type="predicted"/>
<keyword evidence="9" id="KW-1185">Reference proteome</keyword>
<dbReference type="STRING" id="40998.A0A2P7YJC8"/>
<feature type="signal peptide" evidence="7">
    <location>
        <begin position="1"/>
        <end position="19"/>
    </location>
</feature>
<name>A0A2P7YJC8_9PEZI</name>
<dbReference type="PANTHER" id="PTHR11040">
    <property type="entry name" value="ZINC/IRON TRANSPORTER"/>
    <property type="match status" value="1"/>
</dbReference>
<evidence type="ECO:0000256" key="2">
    <source>
        <dbReference type="ARBA" id="ARBA00022692"/>
    </source>
</evidence>
<gene>
    <name evidence="8" type="ORF">B9Z65_5874</name>
</gene>
<evidence type="ECO:0000313" key="9">
    <source>
        <dbReference type="Proteomes" id="UP000243723"/>
    </source>
</evidence>
<evidence type="ECO:0000256" key="4">
    <source>
        <dbReference type="ARBA" id="ARBA00023136"/>
    </source>
</evidence>
<sequence>MAFKLSLLLAGSYAAGALGQTFIVSACSTVSGQQVCQGPSGTPVTFTNSASASASATPSSAPVTGAPASTSATETTSSAGMSITAISSCHYHGTSPYCFVGTAEYEILDAPTRTEELPAQYTGCHAHGDEMFCVSPSGEDVAVRAEGASAEGDSHGGEDDHDHDHGSGGTSSSSVAGSTGSATPSTGGASGGLDCHFHGGVEHCVPVGGSESSVERSCDRQTREYNIPLRVGMLFVVLVTSSIAVFTPILMSSILKNKIVSFVLLQLKQFGTGVLVSTAFVHLYTHAELMLTNECITWPERYEGTTAAIVMAGIFLSFLVEYIGSRIIMRMYVKRDGNETASQSRDSGADSGEENSKSTAEASLAHVGHGLHDHAGTFFMHPQQQKLSVMVVEAGIIFHSILIGLTLIVAGDSVFGSLVVVIIFHQMFEGIALGTRIAELPTASTDGTAPVSKLTKYLFGGLFAIITPIGMSIGIGVLDSWNGNEPSTLIAIGVLDAISAGILAWVALVEMWAGDWLHGPLARARLSIAAPSIASLMFGMLIMSVLGKWA</sequence>
<feature type="transmembrane region" description="Helical" evidence="6">
    <location>
        <begin position="304"/>
        <end position="324"/>
    </location>
</feature>
<comment type="subcellular location">
    <subcellularLocation>
        <location evidence="1">Membrane</location>
        <topology evidence="1">Multi-pass membrane protein</topology>
    </subcellularLocation>
</comment>
<evidence type="ECO:0000256" key="1">
    <source>
        <dbReference type="ARBA" id="ARBA00004141"/>
    </source>
</evidence>
<feature type="transmembrane region" description="Helical" evidence="6">
    <location>
        <begin position="526"/>
        <end position="546"/>
    </location>
</feature>
<dbReference type="PROSITE" id="PS51257">
    <property type="entry name" value="PROKAR_LIPOPROTEIN"/>
    <property type="match status" value="1"/>
</dbReference>
<evidence type="ECO:0000256" key="3">
    <source>
        <dbReference type="ARBA" id="ARBA00022989"/>
    </source>
</evidence>
<dbReference type="Pfam" id="PF02535">
    <property type="entry name" value="Zip"/>
    <property type="match status" value="1"/>
</dbReference>
<feature type="transmembrane region" description="Helical" evidence="6">
    <location>
        <begin position="227"/>
        <end position="250"/>
    </location>
</feature>
<feature type="region of interest" description="Disordered" evidence="5">
    <location>
        <begin position="340"/>
        <end position="359"/>
    </location>
</feature>
<dbReference type="GO" id="GO:0005886">
    <property type="term" value="C:plasma membrane"/>
    <property type="evidence" value="ECO:0007669"/>
    <property type="project" value="TreeGrafter"/>
</dbReference>
<protein>
    <submittedName>
        <fullName evidence="8">Anthranilate synthase component 1</fullName>
    </submittedName>
</protein>
<keyword evidence="7" id="KW-0732">Signal</keyword>
<comment type="caution">
    <text evidence="8">The sequence shown here is derived from an EMBL/GenBank/DDBJ whole genome shotgun (WGS) entry which is preliminary data.</text>
</comment>
<dbReference type="GO" id="GO:0005385">
    <property type="term" value="F:zinc ion transmembrane transporter activity"/>
    <property type="evidence" value="ECO:0007669"/>
    <property type="project" value="TreeGrafter"/>
</dbReference>
<evidence type="ECO:0000256" key="7">
    <source>
        <dbReference type="SAM" id="SignalP"/>
    </source>
</evidence>
<evidence type="ECO:0000313" key="8">
    <source>
        <dbReference type="EMBL" id="PSK36059.1"/>
    </source>
</evidence>
<keyword evidence="4 6" id="KW-0472">Membrane</keyword>
<evidence type="ECO:0000256" key="6">
    <source>
        <dbReference type="SAM" id="Phobius"/>
    </source>
</evidence>
<feature type="transmembrane region" description="Helical" evidence="6">
    <location>
        <begin position="262"/>
        <end position="284"/>
    </location>
</feature>
<feature type="transmembrane region" description="Helical" evidence="6">
    <location>
        <begin position="457"/>
        <end position="478"/>
    </location>
</feature>
<feature type="region of interest" description="Disordered" evidence="5">
    <location>
        <begin position="48"/>
        <end position="77"/>
    </location>
</feature>
<dbReference type="OrthoDB" id="448280at2759"/>
<organism evidence="8 9">
    <name type="scientific">Elsinoe australis</name>
    <dbReference type="NCBI Taxonomy" id="40998"/>
    <lineage>
        <taxon>Eukaryota</taxon>
        <taxon>Fungi</taxon>
        <taxon>Dikarya</taxon>
        <taxon>Ascomycota</taxon>
        <taxon>Pezizomycotina</taxon>
        <taxon>Dothideomycetes</taxon>
        <taxon>Dothideomycetidae</taxon>
        <taxon>Myriangiales</taxon>
        <taxon>Elsinoaceae</taxon>
        <taxon>Elsinoe</taxon>
    </lineage>
</organism>
<feature type="transmembrane region" description="Helical" evidence="6">
    <location>
        <begin position="490"/>
        <end position="514"/>
    </location>
</feature>
<dbReference type="AlphaFoldDB" id="A0A2P7YJC8"/>
<dbReference type="Proteomes" id="UP000243723">
    <property type="component" value="Unassembled WGS sequence"/>
</dbReference>
<dbReference type="EMBL" id="NHZQ01000422">
    <property type="protein sequence ID" value="PSK36059.1"/>
    <property type="molecule type" value="Genomic_DNA"/>
</dbReference>
<feature type="region of interest" description="Disordered" evidence="5">
    <location>
        <begin position="146"/>
        <end position="187"/>
    </location>
</feature>
<reference evidence="8 9" key="1">
    <citation type="submission" date="2017-05" db="EMBL/GenBank/DDBJ databases">
        <title>Draft genome sequence of Elsinoe australis.</title>
        <authorList>
            <person name="Cheng Q."/>
        </authorList>
    </citation>
    <scope>NUCLEOTIDE SEQUENCE [LARGE SCALE GENOMIC DNA]</scope>
    <source>
        <strain evidence="8 9">NL1</strain>
    </source>
</reference>
<feature type="compositionally biased region" description="Basic and acidic residues" evidence="5">
    <location>
        <begin position="152"/>
        <end position="166"/>
    </location>
</feature>
<feature type="transmembrane region" description="Helical" evidence="6">
    <location>
        <begin position="387"/>
        <end position="409"/>
    </location>
</feature>
<accession>A0A2P7YJC8</accession>
<feature type="compositionally biased region" description="Low complexity" evidence="5">
    <location>
        <begin position="170"/>
        <end position="187"/>
    </location>
</feature>